<evidence type="ECO:0000256" key="3">
    <source>
        <dbReference type="PIRSR" id="PIRSR000149-1"/>
    </source>
</evidence>
<feature type="binding site" evidence="4">
    <location>
        <position position="236"/>
    </location>
    <ligand>
        <name>D-glyceraldehyde 3-phosphate</name>
        <dbReference type="ChEBI" id="CHEBI:59776"/>
    </ligand>
</feature>
<dbReference type="GO" id="GO:0051287">
    <property type="term" value="F:NAD binding"/>
    <property type="evidence" value="ECO:0007669"/>
    <property type="project" value="InterPro"/>
</dbReference>
<dbReference type="PIRSF" id="PIRSF000149">
    <property type="entry name" value="GAP_DH"/>
    <property type="match status" value="1"/>
</dbReference>
<keyword evidence="5" id="KW-0520">NAD</keyword>
<dbReference type="Gene3D" id="3.40.50.720">
    <property type="entry name" value="NAD(P)-binding Rossmann-like Domain"/>
    <property type="match status" value="1"/>
</dbReference>
<evidence type="ECO:0000256" key="4">
    <source>
        <dbReference type="PIRSR" id="PIRSR000149-2"/>
    </source>
</evidence>
<feature type="active site" description="Nucleophile" evidence="3">
    <location>
        <position position="153"/>
    </location>
</feature>
<dbReference type="CDD" id="cd05214">
    <property type="entry name" value="GAPDH_I_N"/>
    <property type="match status" value="1"/>
</dbReference>
<protein>
    <submittedName>
        <fullName evidence="9">Type I glyceraldehyde-3-phosphate dehydrogenase</fullName>
    </submittedName>
</protein>
<feature type="binding site" evidence="5">
    <location>
        <begin position="11"/>
        <end position="12"/>
    </location>
    <ligand>
        <name>NAD(+)</name>
        <dbReference type="ChEBI" id="CHEBI:57540"/>
    </ligand>
</feature>
<dbReference type="InterPro" id="IPR020829">
    <property type="entry name" value="GlycerAld_3-P_DH_cat"/>
</dbReference>
<feature type="binding site" evidence="4">
    <location>
        <begin position="152"/>
        <end position="154"/>
    </location>
    <ligand>
        <name>D-glyceraldehyde 3-phosphate</name>
        <dbReference type="ChEBI" id="CHEBI:59776"/>
    </ligand>
</feature>
<proteinExistence type="inferred from homology"/>
<feature type="binding site" evidence="5">
    <location>
        <position position="319"/>
    </location>
    <ligand>
        <name>NAD(+)</name>
        <dbReference type="ChEBI" id="CHEBI:57540"/>
    </ligand>
</feature>
<keyword evidence="2" id="KW-0560">Oxidoreductase</keyword>
<dbReference type="CDD" id="cd18126">
    <property type="entry name" value="GAPDH_I_C"/>
    <property type="match status" value="1"/>
</dbReference>
<dbReference type="GO" id="GO:0016620">
    <property type="term" value="F:oxidoreductase activity, acting on the aldehyde or oxo group of donors, NAD or NADP as acceptor"/>
    <property type="evidence" value="ECO:0007669"/>
    <property type="project" value="InterPro"/>
</dbReference>
<feature type="binding site" evidence="5">
    <location>
        <position position="33"/>
    </location>
    <ligand>
        <name>NAD(+)</name>
        <dbReference type="ChEBI" id="CHEBI:57540"/>
    </ligand>
</feature>
<feature type="binding site" evidence="4">
    <location>
        <begin position="213"/>
        <end position="214"/>
    </location>
    <ligand>
        <name>D-glyceraldehyde 3-phosphate</name>
        <dbReference type="ChEBI" id="CHEBI:59776"/>
    </ligand>
</feature>
<evidence type="ECO:0000256" key="5">
    <source>
        <dbReference type="PIRSR" id="PIRSR000149-3"/>
    </source>
</evidence>
<dbReference type="Proteomes" id="UP000179258">
    <property type="component" value="Unassembled WGS sequence"/>
</dbReference>
<feature type="site" description="Activates thiol group during catalysis" evidence="6">
    <location>
        <position position="180"/>
    </location>
</feature>
<feature type="domain" description="Glyceraldehyde 3-phosphate dehydrogenase NAD(P) binding" evidence="8">
    <location>
        <begin position="2"/>
        <end position="153"/>
    </location>
</feature>
<dbReference type="AlphaFoldDB" id="A0A1G2R6F1"/>
<dbReference type="InterPro" id="IPR020828">
    <property type="entry name" value="GlycerAld_3-P_DH_NAD(P)-bd"/>
</dbReference>
<evidence type="ECO:0000259" key="8">
    <source>
        <dbReference type="SMART" id="SM00846"/>
    </source>
</evidence>
<dbReference type="SMART" id="SM00846">
    <property type="entry name" value="Gp_dh_N"/>
    <property type="match status" value="1"/>
</dbReference>
<dbReference type="SUPFAM" id="SSF55347">
    <property type="entry name" value="Glyceraldehyde-3-phosphate dehydrogenase-like, C-terminal domain"/>
    <property type="match status" value="1"/>
</dbReference>
<dbReference type="EMBL" id="MHTX01000017">
    <property type="protein sequence ID" value="OHA68403.1"/>
    <property type="molecule type" value="Genomic_DNA"/>
</dbReference>
<evidence type="ECO:0000313" key="9">
    <source>
        <dbReference type="EMBL" id="OHA68403.1"/>
    </source>
</evidence>
<dbReference type="FunFam" id="3.30.360.10:FF:000002">
    <property type="entry name" value="Glyceraldehyde-3-phosphate dehydrogenase"/>
    <property type="match status" value="1"/>
</dbReference>
<evidence type="ECO:0000256" key="6">
    <source>
        <dbReference type="PIRSR" id="PIRSR000149-4"/>
    </source>
</evidence>
<dbReference type="FunFam" id="3.40.50.720:FF:000001">
    <property type="entry name" value="Glyceraldehyde-3-phosphate dehydrogenase"/>
    <property type="match status" value="1"/>
</dbReference>
<dbReference type="Gene3D" id="3.30.360.10">
    <property type="entry name" value="Dihydrodipicolinate Reductase, domain 2"/>
    <property type="match status" value="1"/>
</dbReference>
<keyword evidence="5" id="KW-0547">Nucleotide-binding</keyword>
<dbReference type="Pfam" id="PF00044">
    <property type="entry name" value="Gp_dh_N"/>
    <property type="match status" value="1"/>
</dbReference>
<dbReference type="InterPro" id="IPR036291">
    <property type="entry name" value="NAD(P)-bd_dom_sf"/>
</dbReference>
<reference evidence="9 10" key="1">
    <citation type="journal article" date="2016" name="Nat. Commun.">
        <title>Thousands of microbial genomes shed light on interconnected biogeochemical processes in an aquifer system.</title>
        <authorList>
            <person name="Anantharaman K."/>
            <person name="Brown C.T."/>
            <person name="Hug L.A."/>
            <person name="Sharon I."/>
            <person name="Castelle C.J."/>
            <person name="Probst A.J."/>
            <person name="Thomas B.C."/>
            <person name="Singh A."/>
            <person name="Wilkins M.J."/>
            <person name="Karaoz U."/>
            <person name="Brodie E.L."/>
            <person name="Williams K.H."/>
            <person name="Hubbard S.S."/>
            <person name="Banfield J.F."/>
        </authorList>
    </citation>
    <scope>NUCLEOTIDE SEQUENCE [LARGE SCALE GENOMIC DNA]</scope>
</reference>
<dbReference type="PRINTS" id="PR00078">
    <property type="entry name" value="G3PDHDRGNASE"/>
</dbReference>
<sequence>MVKIAINGFGRIGRLFFRKGWEKENFEIVAINDLGNVDNLAYLLKYDTVYGRFKESAEARGDELLAGGRAVKVFQEKEPANLPWGRLGIDIVVEATGAFESFAKAKVHLDGGAKRVVITAPAKDDDDGGGKTVLMGINEEDLKSCRISSNGSCTTNAVSPVLEIFKENPGVKKAMLSTTHGYTGTQNLVDGPTHGKDFRRGRAAAQSIIPSSTGAAISVTRAVKELAGKFDGIAFRVPTITGSVADITFIAKRKTSAEEINEILEKAAKSPRWQGILKTTREQIVSADIIGESYGAIADLNFTRVVDGDLVKILSWYDNEMGYVATLIKHIEAIGRLL</sequence>
<organism evidence="9 10">
    <name type="scientific">Candidatus Wildermuthbacteria bacterium RIFCSPHIGHO2_02_FULL_47_17</name>
    <dbReference type="NCBI Taxonomy" id="1802452"/>
    <lineage>
        <taxon>Bacteria</taxon>
        <taxon>Candidatus Wildermuthiibacteriota</taxon>
    </lineage>
</organism>
<comment type="similarity">
    <text evidence="1 7">Belongs to the glyceraldehyde-3-phosphate dehydrogenase family.</text>
</comment>
<dbReference type="PANTHER" id="PTHR43148">
    <property type="entry name" value="GLYCERALDEHYDE-3-PHOSPHATE DEHYDROGENASE 2"/>
    <property type="match status" value="1"/>
</dbReference>
<name>A0A1G2R6F1_9BACT</name>
<feature type="binding site" evidence="5">
    <location>
        <position position="119"/>
    </location>
    <ligand>
        <name>NAD(+)</name>
        <dbReference type="ChEBI" id="CHEBI:57540"/>
    </ligand>
</feature>
<dbReference type="SUPFAM" id="SSF51735">
    <property type="entry name" value="NAD(P)-binding Rossmann-fold domains"/>
    <property type="match status" value="1"/>
</dbReference>
<dbReference type="Pfam" id="PF02800">
    <property type="entry name" value="Gp_dh_C"/>
    <property type="match status" value="1"/>
</dbReference>
<evidence type="ECO:0000256" key="7">
    <source>
        <dbReference type="RuleBase" id="RU000397"/>
    </source>
</evidence>
<dbReference type="InterPro" id="IPR020831">
    <property type="entry name" value="GlycerAld/Erythrose_P_DH"/>
</dbReference>
<accession>A0A1G2R6F1</accession>
<evidence type="ECO:0000256" key="2">
    <source>
        <dbReference type="ARBA" id="ARBA00023002"/>
    </source>
</evidence>
<evidence type="ECO:0000256" key="1">
    <source>
        <dbReference type="ARBA" id="ARBA00007406"/>
    </source>
</evidence>
<comment type="caution">
    <text evidence="9">The sequence shown here is derived from an EMBL/GenBank/DDBJ whole genome shotgun (WGS) entry which is preliminary data.</text>
</comment>
<evidence type="ECO:0000313" key="10">
    <source>
        <dbReference type="Proteomes" id="UP000179258"/>
    </source>
</evidence>
<feature type="binding site" evidence="4">
    <location>
        <position position="183"/>
    </location>
    <ligand>
        <name>D-glyceraldehyde 3-phosphate</name>
        <dbReference type="ChEBI" id="CHEBI:59776"/>
    </ligand>
</feature>
<gene>
    <name evidence="9" type="ORF">A3D59_04530</name>
</gene>